<sequence>MAAPPSIPPSIPPTRVAFCYPGTYRESRRAMGSHLRMASQLEAAGAAVSIFAFVAPPINVTLLHSSWGHRVRQLVNMTAEDTLDEARVISEASRKPFAEKGQLSQWYKMYRLWQLLEAEERRVELEYDVVFKMRFDHDVSLYGTDGTHALRAMLRERDAIWHAGTDYCFMGHRAAMKLLFRAIIDGACSAHRPQNSTLHYGGEVMGRTGYDLDWAKDHILYPVEATRWDSGLAFLQRLVNQSTTIVMSYDRGEFACYDRYAYFSKGLPSRWVPMLPQEHSCYSESMMAMTSLQHNLAFYDAGKTQPPLVIDRQNSQDWYVMYHPGIRINLDSCRGQPSNPQLNVEGVDRINSVDAKLYDRPPGHLQVRANAYVLKTSGMNTAEFTQKHILPNLQCPPAPPSPLSTAPSVELLRAKRKELSQLNRIGLHNLTKRHSHLSSPQSNLTSSERARMVME</sequence>
<evidence type="ECO:0000313" key="2">
    <source>
        <dbReference type="EMBL" id="KAL1498934.1"/>
    </source>
</evidence>
<keyword evidence="3" id="KW-1185">Reference proteome</keyword>
<evidence type="ECO:0000256" key="1">
    <source>
        <dbReference type="SAM" id="MobiDB-lite"/>
    </source>
</evidence>
<organism evidence="2 3">
    <name type="scientific">Prymnesium parvum</name>
    <name type="common">Toxic golden alga</name>
    <dbReference type="NCBI Taxonomy" id="97485"/>
    <lineage>
        <taxon>Eukaryota</taxon>
        <taxon>Haptista</taxon>
        <taxon>Haptophyta</taxon>
        <taxon>Prymnesiophyceae</taxon>
        <taxon>Prymnesiales</taxon>
        <taxon>Prymnesiaceae</taxon>
        <taxon>Prymnesium</taxon>
    </lineage>
</organism>
<dbReference type="EMBL" id="JBGBPQ010000026">
    <property type="protein sequence ID" value="KAL1498934.1"/>
    <property type="molecule type" value="Genomic_DNA"/>
</dbReference>
<evidence type="ECO:0008006" key="4">
    <source>
        <dbReference type="Google" id="ProtNLM"/>
    </source>
</evidence>
<reference evidence="2 3" key="1">
    <citation type="journal article" date="2024" name="Science">
        <title>Giant polyketide synthase enzymes in the biosynthesis of giant marine polyether toxins.</title>
        <authorList>
            <person name="Fallon T.R."/>
            <person name="Shende V.V."/>
            <person name="Wierzbicki I.H."/>
            <person name="Pendleton A.L."/>
            <person name="Watervoot N.F."/>
            <person name="Auber R.P."/>
            <person name="Gonzalez D.J."/>
            <person name="Wisecaver J.H."/>
            <person name="Moore B.S."/>
        </authorList>
    </citation>
    <scope>NUCLEOTIDE SEQUENCE [LARGE SCALE GENOMIC DNA]</scope>
    <source>
        <strain evidence="2 3">12B1</strain>
    </source>
</reference>
<accession>A0AB34IFM6</accession>
<proteinExistence type="predicted"/>
<protein>
    <recommendedName>
        <fullName evidence="4">Protein xylosyltransferase</fullName>
    </recommendedName>
</protein>
<name>A0AB34IFM6_PRYPA</name>
<evidence type="ECO:0000313" key="3">
    <source>
        <dbReference type="Proteomes" id="UP001515480"/>
    </source>
</evidence>
<gene>
    <name evidence="2" type="ORF">AB1Y20_013455</name>
</gene>
<feature type="compositionally biased region" description="Polar residues" evidence="1">
    <location>
        <begin position="437"/>
        <end position="447"/>
    </location>
</feature>
<dbReference type="Proteomes" id="UP001515480">
    <property type="component" value="Unassembled WGS sequence"/>
</dbReference>
<dbReference type="AlphaFoldDB" id="A0AB34IFM6"/>
<comment type="caution">
    <text evidence="2">The sequence shown here is derived from an EMBL/GenBank/DDBJ whole genome shotgun (WGS) entry which is preliminary data.</text>
</comment>
<feature type="region of interest" description="Disordered" evidence="1">
    <location>
        <begin position="430"/>
        <end position="455"/>
    </location>
</feature>